<keyword evidence="3" id="KW-1185">Reference proteome</keyword>
<proteinExistence type="predicted"/>
<dbReference type="RefSeq" id="WP_064442299.1">
    <property type="nucleotide sequence ID" value="NZ_BDDI01000022.1"/>
</dbReference>
<name>A0A839RUC1_9ACTN</name>
<comment type="caution">
    <text evidence="2">The sequence shown here is derived from an EMBL/GenBank/DDBJ whole genome shotgun (WGS) entry which is preliminary data.</text>
</comment>
<organism evidence="2 3">
    <name type="scientific">Hoyosella altamirensis</name>
    <dbReference type="NCBI Taxonomy" id="616997"/>
    <lineage>
        <taxon>Bacteria</taxon>
        <taxon>Bacillati</taxon>
        <taxon>Actinomycetota</taxon>
        <taxon>Actinomycetes</taxon>
        <taxon>Mycobacteriales</taxon>
        <taxon>Hoyosellaceae</taxon>
        <taxon>Hoyosella</taxon>
    </lineage>
</organism>
<feature type="compositionally biased region" description="Basic and acidic residues" evidence="1">
    <location>
        <begin position="177"/>
        <end position="188"/>
    </location>
</feature>
<dbReference type="EMBL" id="JACHWS010000010">
    <property type="protein sequence ID" value="MBB3040170.1"/>
    <property type="molecule type" value="Genomic_DNA"/>
</dbReference>
<accession>A0A839RUC1</accession>
<reference evidence="2 3" key="1">
    <citation type="submission" date="2020-08" db="EMBL/GenBank/DDBJ databases">
        <title>Sequencing the genomes of 1000 actinobacteria strains.</title>
        <authorList>
            <person name="Klenk H.-P."/>
        </authorList>
    </citation>
    <scope>NUCLEOTIDE SEQUENCE [LARGE SCALE GENOMIC DNA]</scope>
    <source>
        <strain evidence="2 3">DSM 45258</strain>
    </source>
</reference>
<dbReference type="AlphaFoldDB" id="A0A839RUC1"/>
<protein>
    <submittedName>
        <fullName evidence="2">Uncharacterized protein</fullName>
    </submittedName>
</protein>
<evidence type="ECO:0000256" key="1">
    <source>
        <dbReference type="SAM" id="MobiDB-lite"/>
    </source>
</evidence>
<sequence length="379" mass="42931">MSVADGKGYVRILRAIWVDDNFRAIPASAQHLYFMILSDPRLNRLGITEWRPRRLASRASDLSVEVIEDAAKHLQHRRFIILDEDTEEVMVRSYIRHDRAWKVPNHSQKYIEDFVKTDSPKCRETVSAELRRLRAEDDQPAREVWVKLSALADWESEKPQVASDEGTPLEAPLRCDPSWDRSSDRSSDEGAVFSPLSKPRGNRADQPQTHPSTRPGKHRHETGKPQVASDEGTPQRPDEGSPLPSDGGSPCEPCEPNEPIKQQQQTRANEHEPRSRPVPPEGWRLVREEIDIPIHHNVKTALAIEAAALLHARTEEADVRETLRTWKTRPGLGPKMLPHLLSDIQRTRAASDPLDIDAAAKAFADRMAAKDRQQQENIP</sequence>
<dbReference type="OrthoDB" id="4747530at2"/>
<gene>
    <name evidence="2" type="ORF">FHU29_004665</name>
</gene>
<dbReference type="Proteomes" id="UP000567922">
    <property type="component" value="Unassembled WGS sequence"/>
</dbReference>
<evidence type="ECO:0000313" key="3">
    <source>
        <dbReference type="Proteomes" id="UP000567922"/>
    </source>
</evidence>
<evidence type="ECO:0000313" key="2">
    <source>
        <dbReference type="EMBL" id="MBB3040170.1"/>
    </source>
</evidence>
<feature type="region of interest" description="Disordered" evidence="1">
    <location>
        <begin position="155"/>
        <end position="282"/>
    </location>
</feature>